<organism evidence="1 2">
    <name type="scientific">Clostridium beijerinckii</name>
    <name type="common">Clostridium MP</name>
    <dbReference type="NCBI Taxonomy" id="1520"/>
    <lineage>
        <taxon>Bacteria</taxon>
        <taxon>Bacillati</taxon>
        <taxon>Bacillota</taxon>
        <taxon>Clostridia</taxon>
        <taxon>Eubacteriales</taxon>
        <taxon>Clostridiaceae</taxon>
        <taxon>Clostridium</taxon>
    </lineage>
</organism>
<name>A0A9Q5GKC7_CLOBE</name>
<accession>A0A9Q5GKC7</accession>
<reference evidence="1" key="1">
    <citation type="submission" date="2020-05" db="EMBL/GenBank/DDBJ databases">
        <title>Genomic insights into acetone-butanol-ethanol (ABE) fermentation by sequencing solventogenic clostridia strains.</title>
        <authorList>
            <person name="Brown S."/>
        </authorList>
    </citation>
    <scope>NUCLEOTIDE SEQUENCE</scope>
    <source>
        <strain evidence="1">DJ126</strain>
    </source>
</reference>
<evidence type="ECO:0000313" key="2">
    <source>
        <dbReference type="Proteomes" id="UP000821656"/>
    </source>
</evidence>
<evidence type="ECO:0000313" key="1">
    <source>
        <dbReference type="EMBL" id="NRV12334.1"/>
    </source>
</evidence>
<comment type="caution">
    <text evidence="1">The sequence shown here is derived from an EMBL/GenBank/DDBJ whole genome shotgun (WGS) entry which is preliminary data.</text>
</comment>
<sequence length="43" mass="4728">MAGKRAANVPKNDFEYDEGEVCGFSSEAPLTGDDSHKITKKRQ</sequence>
<dbReference type="RefSeq" id="WP_257788300.1">
    <property type="nucleotide sequence ID" value="NZ_CP016090.1"/>
</dbReference>
<protein>
    <submittedName>
        <fullName evidence="1">Uncharacterized protein</fullName>
    </submittedName>
</protein>
<proteinExistence type="predicted"/>
<dbReference type="AlphaFoldDB" id="A0A9Q5GKC7"/>
<dbReference type="Proteomes" id="UP000821656">
    <property type="component" value="Unassembled WGS sequence"/>
</dbReference>
<gene>
    <name evidence="1" type="ORF">DFH45_005297</name>
</gene>
<dbReference type="EMBL" id="JABSXK010000001">
    <property type="protein sequence ID" value="NRV12334.1"/>
    <property type="molecule type" value="Genomic_DNA"/>
</dbReference>